<evidence type="ECO:0000313" key="2">
    <source>
        <dbReference type="EMBL" id="MFC6260884.1"/>
    </source>
</evidence>
<comment type="caution">
    <text evidence="2">The sequence shown here is derived from an EMBL/GenBank/DDBJ whole genome shotgun (WGS) entry which is preliminary data.</text>
</comment>
<protein>
    <submittedName>
        <fullName evidence="2">Uncharacterized protein</fullName>
    </submittedName>
</protein>
<dbReference type="Proteomes" id="UP001596283">
    <property type="component" value="Unassembled WGS sequence"/>
</dbReference>
<evidence type="ECO:0000256" key="1">
    <source>
        <dbReference type="SAM" id="SignalP"/>
    </source>
</evidence>
<gene>
    <name evidence="2" type="ORF">ACFP1C_08040</name>
</gene>
<reference evidence="3" key="1">
    <citation type="journal article" date="2019" name="Int. J. Syst. Evol. Microbiol.">
        <title>The Global Catalogue of Microorganisms (GCM) 10K type strain sequencing project: providing services to taxonomists for standard genome sequencing and annotation.</title>
        <authorList>
            <consortium name="The Broad Institute Genomics Platform"/>
            <consortium name="The Broad Institute Genome Sequencing Center for Infectious Disease"/>
            <person name="Wu L."/>
            <person name="Ma J."/>
        </authorList>
    </citation>
    <scope>NUCLEOTIDE SEQUENCE [LARGE SCALE GENOMIC DNA]</scope>
    <source>
        <strain evidence="3">CCM 8908</strain>
    </source>
</reference>
<accession>A0ABW1TIH8</accession>
<dbReference type="EMBL" id="JBHSSI010000047">
    <property type="protein sequence ID" value="MFC6260884.1"/>
    <property type="molecule type" value="Genomic_DNA"/>
</dbReference>
<dbReference type="RefSeq" id="WP_225421845.1">
    <property type="nucleotide sequence ID" value="NZ_JBHSSI010000047.1"/>
</dbReference>
<keyword evidence="3" id="KW-1185">Reference proteome</keyword>
<keyword evidence="1" id="KW-0732">Signal</keyword>
<proteinExistence type="predicted"/>
<organism evidence="2 3">
    <name type="scientific">Levilactobacillus fujinensis</name>
    <dbReference type="NCBI Taxonomy" id="2486024"/>
    <lineage>
        <taxon>Bacteria</taxon>
        <taxon>Bacillati</taxon>
        <taxon>Bacillota</taxon>
        <taxon>Bacilli</taxon>
        <taxon>Lactobacillales</taxon>
        <taxon>Lactobacillaceae</taxon>
        <taxon>Levilactobacillus</taxon>
    </lineage>
</organism>
<evidence type="ECO:0000313" key="3">
    <source>
        <dbReference type="Proteomes" id="UP001596283"/>
    </source>
</evidence>
<feature type="signal peptide" evidence="1">
    <location>
        <begin position="1"/>
        <end position="27"/>
    </location>
</feature>
<sequence>MSKVGKFGLGLFALCATFLMSTLIGNAQTEKPSAIVKVGDFAASTDFLNLSQYFQTTRDVTVKVAYVPTKKVGAPVKRALTLPAGTVVAGSLTTTKRHGYLVPSLQLYLARLSYPLLQQSAPKGYTIDPGAGAYDPQITLKATTELTAFKRVKVPDYMPGYSHGDLYIGGAKAALSPVEPASKSLRITPDGYAEVLTYDPTASAGLGFYQKPTGLAKITKTDYHDPYRRLYFSHDIKGIKTKRVSQTGAYQYRITLKNLHDPQHTLGDEDNGIAGTFNSLYLVDGTRYFTFIGYDGISG</sequence>
<feature type="chain" id="PRO_5045967927" evidence="1">
    <location>
        <begin position="28"/>
        <end position="299"/>
    </location>
</feature>
<name>A0ABW1TIH8_9LACO</name>